<protein>
    <submittedName>
        <fullName evidence="8">Iron complex transport system ATP-binding protein</fullName>
    </submittedName>
</protein>
<dbReference type="GO" id="GO:0005524">
    <property type="term" value="F:ATP binding"/>
    <property type="evidence" value="ECO:0007669"/>
    <property type="project" value="UniProtKB-KW"/>
</dbReference>
<evidence type="ECO:0000256" key="3">
    <source>
        <dbReference type="ARBA" id="ARBA00022741"/>
    </source>
</evidence>
<accession>A0A8E1WL56</accession>
<evidence type="ECO:0000256" key="1">
    <source>
        <dbReference type="ARBA" id="ARBA00005417"/>
    </source>
</evidence>
<evidence type="ECO:0000259" key="7">
    <source>
        <dbReference type="PROSITE" id="PS50893"/>
    </source>
</evidence>
<dbReference type="CDD" id="cd03214">
    <property type="entry name" value="ABC_Iron-Siderophores_B12_Hemin"/>
    <property type="match status" value="1"/>
</dbReference>
<comment type="caution">
    <text evidence="8">The sequence shown here is derived from an EMBL/GenBank/DDBJ whole genome shotgun (WGS) entry which is preliminary data.</text>
</comment>
<dbReference type="RefSeq" id="WP_184772731.1">
    <property type="nucleotide sequence ID" value="NZ_JACHGI010000016.1"/>
</dbReference>
<dbReference type="PANTHER" id="PTHR42794">
    <property type="entry name" value="HEMIN IMPORT ATP-BINDING PROTEIN HMUV"/>
    <property type="match status" value="1"/>
</dbReference>
<evidence type="ECO:0000313" key="9">
    <source>
        <dbReference type="Proteomes" id="UP000532373"/>
    </source>
</evidence>
<dbReference type="Proteomes" id="UP000532373">
    <property type="component" value="Unassembled WGS sequence"/>
</dbReference>
<evidence type="ECO:0000313" key="8">
    <source>
        <dbReference type="EMBL" id="MBB6469391.1"/>
    </source>
</evidence>
<dbReference type="EMBL" id="JACHGI010000016">
    <property type="protein sequence ID" value="MBB6469391.1"/>
    <property type="molecule type" value="Genomic_DNA"/>
</dbReference>
<evidence type="ECO:0000256" key="2">
    <source>
        <dbReference type="ARBA" id="ARBA00022448"/>
    </source>
</evidence>
<dbReference type="InterPro" id="IPR003439">
    <property type="entry name" value="ABC_transporter-like_ATP-bd"/>
</dbReference>
<dbReference type="InterPro" id="IPR003593">
    <property type="entry name" value="AAA+_ATPase"/>
</dbReference>
<organism evidence="8 9">
    <name type="scientific">Aminobacter carboxidus</name>
    <dbReference type="NCBI Taxonomy" id="376165"/>
    <lineage>
        <taxon>Bacteria</taxon>
        <taxon>Pseudomonadati</taxon>
        <taxon>Pseudomonadota</taxon>
        <taxon>Alphaproteobacteria</taxon>
        <taxon>Hyphomicrobiales</taxon>
        <taxon>Phyllobacteriaceae</taxon>
        <taxon>Aminobacter</taxon>
    </lineage>
</organism>
<dbReference type="InterPro" id="IPR027417">
    <property type="entry name" value="P-loop_NTPase"/>
</dbReference>
<comment type="function">
    <text evidence="6">Part of the ABC transporter complex HmuTUV involved in hemin import. Responsible for energy coupling to the transport system.</text>
</comment>
<dbReference type="PROSITE" id="PS50893">
    <property type="entry name" value="ABC_TRANSPORTER_2"/>
    <property type="match status" value="1"/>
</dbReference>
<evidence type="ECO:0000256" key="4">
    <source>
        <dbReference type="ARBA" id="ARBA00022840"/>
    </source>
</evidence>
<sequence>MPVSAKDLHVSLAGREIIHGVSVSVKRGHLVGLIGPNGAGKSTLIRALSGLLASRGDLRADGLDVRSLSHDARARTIAYLPQQRVIGWPISVEKAVALGRLPWSAWQGLRDQKSKAICADAMHLMDIAHLAGRRANELSGGEQARVLAARAIAQDTPVLLADEPASGLDPAHQISMMAAFRRIAASGRTVLASLHDLTLAARWCDSVVVLSEGRIAAAGRPADVMTAGILGDVFGISVRVETDACGLILSPLGLLAQGPS</sequence>
<dbReference type="FunFam" id="3.40.50.300:FF:000134">
    <property type="entry name" value="Iron-enterobactin ABC transporter ATP-binding protein"/>
    <property type="match status" value="1"/>
</dbReference>
<comment type="similarity">
    <text evidence="1">Belongs to the ABC transporter superfamily.</text>
</comment>
<dbReference type="Gene3D" id="3.40.50.300">
    <property type="entry name" value="P-loop containing nucleotide triphosphate hydrolases"/>
    <property type="match status" value="1"/>
</dbReference>
<dbReference type="GO" id="GO:0016887">
    <property type="term" value="F:ATP hydrolysis activity"/>
    <property type="evidence" value="ECO:0007669"/>
    <property type="project" value="InterPro"/>
</dbReference>
<evidence type="ECO:0000256" key="5">
    <source>
        <dbReference type="ARBA" id="ARBA00022967"/>
    </source>
</evidence>
<keyword evidence="4 8" id="KW-0067">ATP-binding</keyword>
<dbReference type="PANTHER" id="PTHR42794:SF1">
    <property type="entry name" value="HEMIN IMPORT ATP-BINDING PROTEIN HMUV"/>
    <property type="match status" value="1"/>
</dbReference>
<gene>
    <name evidence="8" type="ORF">HNQ96_005281</name>
</gene>
<keyword evidence="2" id="KW-0813">Transport</keyword>
<dbReference type="SUPFAM" id="SSF52540">
    <property type="entry name" value="P-loop containing nucleoside triphosphate hydrolases"/>
    <property type="match status" value="1"/>
</dbReference>
<feature type="domain" description="ABC transporter" evidence="7">
    <location>
        <begin position="3"/>
        <end position="237"/>
    </location>
</feature>
<dbReference type="Pfam" id="PF00005">
    <property type="entry name" value="ABC_tran"/>
    <property type="match status" value="1"/>
</dbReference>
<keyword evidence="3" id="KW-0547">Nucleotide-binding</keyword>
<dbReference type="SMART" id="SM00382">
    <property type="entry name" value="AAA"/>
    <property type="match status" value="1"/>
</dbReference>
<keyword evidence="5" id="KW-1278">Translocase</keyword>
<proteinExistence type="inferred from homology"/>
<name>A0A8E1WL56_9HYPH</name>
<evidence type="ECO:0000256" key="6">
    <source>
        <dbReference type="ARBA" id="ARBA00037066"/>
    </source>
</evidence>
<dbReference type="AlphaFoldDB" id="A0A8E1WL56"/>
<reference evidence="8 9" key="1">
    <citation type="submission" date="2020-08" db="EMBL/GenBank/DDBJ databases">
        <title>Genomic Encyclopedia of Type Strains, Phase IV (KMG-IV): sequencing the most valuable type-strain genomes for metagenomic binning, comparative biology and taxonomic classification.</title>
        <authorList>
            <person name="Goeker M."/>
        </authorList>
    </citation>
    <scope>NUCLEOTIDE SEQUENCE [LARGE SCALE GENOMIC DNA]</scope>
    <source>
        <strain evidence="8 9">DSM 17454</strain>
    </source>
</reference>